<feature type="compositionally biased region" description="Low complexity" evidence="2">
    <location>
        <begin position="159"/>
        <end position="169"/>
    </location>
</feature>
<protein>
    <submittedName>
        <fullName evidence="3">Microspherule protein 1</fullName>
    </submittedName>
</protein>
<reference evidence="3 4" key="1">
    <citation type="journal article" date="2023" name="Commun. Biol.">
        <title>Reorganization of the ancestral sex-determining regions during the evolution of trioecy in Pleodorina starrii.</title>
        <authorList>
            <person name="Takahashi K."/>
            <person name="Suzuki S."/>
            <person name="Kawai-Toyooka H."/>
            <person name="Yamamoto K."/>
            <person name="Hamaji T."/>
            <person name="Ootsuki R."/>
            <person name="Yamaguchi H."/>
            <person name="Kawachi M."/>
            <person name="Higashiyama T."/>
            <person name="Nozaki H."/>
        </authorList>
    </citation>
    <scope>NUCLEOTIDE SEQUENCE [LARGE SCALE GENOMIC DNA]</scope>
    <source>
        <strain evidence="3 4">NIES-4479</strain>
    </source>
</reference>
<dbReference type="GO" id="GO:0031011">
    <property type="term" value="C:Ino80 complex"/>
    <property type="evidence" value="ECO:0007669"/>
    <property type="project" value="InterPro"/>
</dbReference>
<accession>A0A9W6EYC2</accession>
<proteinExistence type="predicted"/>
<feature type="region of interest" description="Disordered" evidence="2">
    <location>
        <begin position="99"/>
        <end position="138"/>
    </location>
</feature>
<dbReference type="Proteomes" id="UP001165080">
    <property type="component" value="Unassembled WGS sequence"/>
</dbReference>
<dbReference type="AlphaFoldDB" id="A0A9W6EYC2"/>
<evidence type="ECO:0000256" key="2">
    <source>
        <dbReference type="SAM" id="MobiDB-lite"/>
    </source>
</evidence>
<dbReference type="GO" id="GO:0044545">
    <property type="term" value="C:NSL complex"/>
    <property type="evidence" value="ECO:0007669"/>
    <property type="project" value="TreeGrafter"/>
</dbReference>
<dbReference type="SUPFAM" id="SSF49879">
    <property type="entry name" value="SMAD/FHA domain"/>
    <property type="match status" value="1"/>
</dbReference>
<evidence type="ECO:0000313" key="3">
    <source>
        <dbReference type="EMBL" id="GLC49843.1"/>
    </source>
</evidence>
<feature type="coiled-coil region" evidence="1">
    <location>
        <begin position="40"/>
        <end position="81"/>
    </location>
</feature>
<dbReference type="OrthoDB" id="10262769at2759"/>
<dbReference type="PANTHER" id="PTHR13233">
    <property type="entry name" value="MICROSPHERULE PROTEIN 1"/>
    <property type="match status" value="1"/>
</dbReference>
<feature type="compositionally biased region" description="Low complexity" evidence="2">
    <location>
        <begin position="179"/>
        <end position="217"/>
    </location>
</feature>
<comment type="caution">
    <text evidence="3">The sequence shown here is derived from an EMBL/GenBank/DDBJ whole genome shotgun (WGS) entry which is preliminary data.</text>
</comment>
<gene>
    <name evidence="3" type="primary">PLEST008962</name>
    <name evidence="3" type="ORF">PLESTB_000314900</name>
</gene>
<dbReference type="GO" id="GO:0045944">
    <property type="term" value="P:positive regulation of transcription by RNA polymerase II"/>
    <property type="evidence" value="ECO:0007669"/>
    <property type="project" value="TreeGrafter"/>
</dbReference>
<dbReference type="InterPro" id="IPR008984">
    <property type="entry name" value="SMAD_FHA_dom_sf"/>
</dbReference>
<feature type="region of interest" description="Disordered" evidence="2">
    <location>
        <begin position="155"/>
        <end position="217"/>
    </location>
</feature>
<evidence type="ECO:0000256" key="1">
    <source>
        <dbReference type="SAM" id="Coils"/>
    </source>
</evidence>
<feature type="compositionally biased region" description="Low complexity" evidence="2">
    <location>
        <begin position="99"/>
        <end position="125"/>
    </location>
</feature>
<organism evidence="3 4">
    <name type="scientific">Pleodorina starrii</name>
    <dbReference type="NCBI Taxonomy" id="330485"/>
    <lineage>
        <taxon>Eukaryota</taxon>
        <taxon>Viridiplantae</taxon>
        <taxon>Chlorophyta</taxon>
        <taxon>core chlorophytes</taxon>
        <taxon>Chlorophyceae</taxon>
        <taxon>CS clade</taxon>
        <taxon>Chlamydomonadales</taxon>
        <taxon>Volvocaceae</taxon>
        <taxon>Pleodorina</taxon>
    </lineage>
</organism>
<dbReference type="GO" id="GO:0002151">
    <property type="term" value="F:G-quadruplex RNA binding"/>
    <property type="evidence" value="ECO:0007669"/>
    <property type="project" value="InterPro"/>
</dbReference>
<dbReference type="GO" id="GO:0071339">
    <property type="term" value="C:MLL1 complex"/>
    <property type="evidence" value="ECO:0007669"/>
    <property type="project" value="InterPro"/>
</dbReference>
<sequence>METSQPADDERASKRPRVGVAVDSVQNGASVAIVLDLNRIKQSENQLAYLQAQLTATESLYAAYQAELQGLSNELRDVKRSHLQSGLPLWKDPEFDTAEAAAAAQARRARRQQPQQQSDQQQQQQPFASGAGPCWDDDLETYSDVEEEVLLLQTEEEPPTAAATAAGQEPEPRQELRQQEGAAAQGSPQQQAPEGDAGTAAAATAGPGPQSVEAAAGAGAAAGEGGVAADGGAAAAAAATPADEGATAAANGASAAAAAAMTGAPGVVGSRDDLEALEATCSAVAQEDMEAQGAIACLAGRTAKYYLRSTVVTLGRTTDSKGDVDLDLTLEEPLPAPPTALGAAAAAAGSGAGGAGPAGAGGAAAAAATAGTAAADQGAAQAQAAAGAAVAAGAAAGAVAAPVRPPGSGHSVSRRQALIRLGPDGQFRLVNTGRQAVVVNDVTVPQNATVNLPHLSLIEVASVRLLFLANCAAVSRVVRRSAALSL</sequence>
<dbReference type="InterPro" id="IPR037912">
    <property type="entry name" value="MCRS1"/>
</dbReference>
<name>A0A9W6EYC2_9CHLO</name>
<evidence type="ECO:0000313" key="4">
    <source>
        <dbReference type="Proteomes" id="UP001165080"/>
    </source>
</evidence>
<dbReference type="PANTHER" id="PTHR13233:SF0">
    <property type="entry name" value="MICROSPHERULE PROTEIN 1"/>
    <property type="match status" value="1"/>
</dbReference>
<dbReference type="EMBL" id="BRXU01000003">
    <property type="protein sequence ID" value="GLC49843.1"/>
    <property type="molecule type" value="Genomic_DNA"/>
</dbReference>
<keyword evidence="1" id="KW-0175">Coiled coil</keyword>
<keyword evidence="4" id="KW-1185">Reference proteome</keyword>